<accession>A0A1M6KP51</accession>
<proteinExistence type="predicted"/>
<sequence>MYLAELKLWNFRKYGNKDHLNSISTETKPDLIIEFKPNLNVLIGENDSGKTSIIDAIKYVLNTKSLEYFRLEDKDFYEFIDKKSNKRQRAIELRIECKFKGFTNREGGSFLEWIGFDKDGNYELRVWLTAYRKDNRIFSIIRAGQDEEGIQLEGEARENLKVTYLKPLRDALSELTPGYKSRLADILGGHDIFKTKYENGTHERKKHELEIKAKDANDLIRDYFKIKEQDEKDGAQITKDIYDLLKALSFQNFANKPAFELTDEEIADILKTLKLVSDSNKSGLGSLNKLYMAAEFLLLKQSKGRDLKLALIEELEAHLHPQAQLKVIDALQGSNKITDGQLILTTHSTTLASKVKLDNLILCHRDDVYPMFKGKTKLGEGDYEFLERFLDATKANLFFARGVIMVEGDAENILVPTIAEILDRPLQNYGVSLVNVSNAYFFRYARIFQRKDDKSLNIPVACISDLDVEMKIYEEELIPKADENIEELKSAAKKKKKSYQDKSSKTKIFISPLWTLEFDLLNSTNITSKLLLQSILEAKLIRNRKKYRGLTAEDISALLKKYS</sequence>
<keyword evidence="5" id="KW-1185">Reference proteome</keyword>
<dbReference type="GO" id="GO:0004519">
    <property type="term" value="F:endonuclease activity"/>
    <property type="evidence" value="ECO:0007669"/>
    <property type="project" value="UniProtKB-KW"/>
</dbReference>
<keyword evidence="4" id="KW-0540">Nuclease</keyword>
<keyword evidence="4" id="KW-0255">Endonuclease</keyword>
<dbReference type="Pfam" id="PF20469">
    <property type="entry name" value="OLD-like_TOPRIM"/>
    <property type="match status" value="1"/>
</dbReference>
<evidence type="ECO:0000259" key="3">
    <source>
        <dbReference type="Pfam" id="PF20469"/>
    </source>
</evidence>
<dbReference type="InterPro" id="IPR041685">
    <property type="entry name" value="AAA_GajA/Old/RecF-like"/>
</dbReference>
<dbReference type="EMBL" id="FQZE01000024">
    <property type="protein sequence ID" value="SHJ60695.1"/>
    <property type="molecule type" value="Genomic_DNA"/>
</dbReference>
<feature type="domain" description="OLD protein-like TOPRIM" evidence="3">
    <location>
        <begin position="398"/>
        <end position="467"/>
    </location>
</feature>
<keyword evidence="4" id="KW-0378">Hydrolase</keyword>
<dbReference type="STRING" id="1168035.SAMN05444280_1242"/>
<feature type="domain" description="Endonuclease GajA/Old nuclease/RecF-like AAA" evidence="2">
    <location>
        <begin position="1"/>
        <end position="351"/>
    </location>
</feature>
<dbReference type="InterPro" id="IPR034139">
    <property type="entry name" value="TOPRIM_OLD"/>
</dbReference>
<gene>
    <name evidence="4" type="ORF">SAMN05444280_1242</name>
</gene>
<dbReference type="PANTHER" id="PTHR43581">
    <property type="entry name" value="ATP/GTP PHOSPHATASE"/>
    <property type="match status" value="1"/>
</dbReference>
<reference evidence="4 5" key="1">
    <citation type="submission" date="2016-11" db="EMBL/GenBank/DDBJ databases">
        <authorList>
            <person name="Jaros S."/>
            <person name="Januszkiewicz K."/>
            <person name="Wedrychowicz H."/>
        </authorList>
    </citation>
    <scope>NUCLEOTIDE SEQUENCE [LARGE SCALE GENOMIC DNA]</scope>
    <source>
        <strain evidence="4 5">DSM 27063</strain>
    </source>
</reference>
<name>A0A1M6KP51_9BACT</name>
<dbReference type="InterPro" id="IPR027417">
    <property type="entry name" value="P-loop_NTPase"/>
</dbReference>
<organism evidence="4 5">
    <name type="scientific">Tangfeifania diversioriginum</name>
    <dbReference type="NCBI Taxonomy" id="1168035"/>
    <lineage>
        <taxon>Bacteria</taxon>
        <taxon>Pseudomonadati</taxon>
        <taxon>Bacteroidota</taxon>
        <taxon>Bacteroidia</taxon>
        <taxon>Marinilabiliales</taxon>
        <taxon>Prolixibacteraceae</taxon>
        <taxon>Tangfeifania</taxon>
    </lineage>
</organism>
<dbReference type="AlphaFoldDB" id="A0A1M6KP51"/>
<dbReference type="Pfam" id="PF13175">
    <property type="entry name" value="AAA_15"/>
    <property type="match status" value="1"/>
</dbReference>
<evidence type="ECO:0000259" key="2">
    <source>
        <dbReference type="Pfam" id="PF13175"/>
    </source>
</evidence>
<feature type="coiled-coil region" evidence="1">
    <location>
        <begin position="478"/>
        <end position="505"/>
    </location>
</feature>
<dbReference type="Gene3D" id="3.40.50.300">
    <property type="entry name" value="P-loop containing nucleotide triphosphate hydrolases"/>
    <property type="match status" value="1"/>
</dbReference>
<evidence type="ECO:0000313" key="5">
    <source>
        <dbReference type="Proteomes" id="UP000184050"/>
    </source>
</evidence>
<evidence type="ECO:0000313" key="4">
    <source>
        <dbReference type="EMBL" id="SHJ60695.1"/>
    </source>
</evidence>
<dbReference type="CDD" id="cd01026">
    <property type="entry name" value="TOPRIM_OLD"/>
    <property type="match status" value="1"/>
</dbReference>
<dbReference type="SUPFAM" id="SSF52540">
    <property type="entry name" value="P-loop containing nucleoside triphosphate hydrolases"/>
    <property type="match status" value="1"/>
</dbReference>
<dbReference type="Proteomes" id="UP000184050">
    <property type="component" value="Unassembled WGS sequence"/>
</dbReference>
<dbReference type="OrthoDB" id="9792800at2"/>
<keyword evidence="1" id="KW-0175">Coiled coil</keyword>
<protein>
    <submittedName>
        <fullName evidence="4">Putative ATP-dependent endonuclease of the OLD family</fullName>
    </submittedName>
</protein>
<evidence type="ECO:0000256" key="1">
    <source>
        <dbReference type="SAM" id="Coils"/>
    </source>
</evidence>
<dbReference type="PANTHER" id="PTHR43581:SF4">
    <property type="entry name" value="ATP_GTP PHOSPHATASE"/>
    <property type="match status" value="1"/>
</dbReference>
<dbReference type="InterPro" id="IPR051396">
    <property type="entry name" value="Bact_Antivir_Def_Nuclease"/>
</dbReference>
<dbReference type="RefSeq" id="WP_073170965.1">
    <property type="nucleotide sequence ID" value="NZ_FQZE01000024.1"/>
</dbReference>